<sequence>MGILSLNPVKHCRVGFKADFEPQIRADSEDFADWLQAAESVII</sequence>
<dbReference type="KEGG" id="dmm:dnm_066660"/>
<evidence type="ECO:0000313" key="2">
    <source>
        <dbReference type="Proteomes" id="UP000663722"/>
    </source>
</evidence>
<dbReference type="Proteomes" id="UP000663722">
    <property type="component" value="Chromosome"/>
</dbReference>
<organism evidence="1 2">
    <name type="scientific">Desulfonema magnum</name>
    <dbReference type="NCBI Taxonomy" id="45655"/>
    <lineage>
        <taxon>Bacteria</taxon>
        <taxon>Pseudomonadati</taxon>
        <taxon>Thermodesulfobacteriota</taxon>
        <taxon>Desulfobacteria</taxon>
        <taxon>Desulfobacterales</taxon>
        <taxon>Desulfococcaceae</taxon>
        <taxon>Desulfonema</taxon>
    </lineage>
</organism>
<gene>
    <name evidence="1" type="ORF">dnm_066660</name>
</gene>
<proteinExistence type="predicted"/>
<evidence type="ECO:0000313" key="1">
    <source>
        <dbReference type="EMBL" id="QTA90605.1"/>
    </source>
</evidence>
<name>A0A975BS67_9BACT</name>
<dbReference type="AlphaFoldDB" id="A0A975BS67"/>
<reference evidence="1" key="1">
    <citation type="journal article" date="2021" name="Microb. Physiol.">
        <title>Proteogenomic Insights into the Physiology of Marine, Sulfate-Reducing, Filamentous Desulfonema limicola and Desulfonema magnum.</title>
        <authorList>
            <person name="Schnaars V."/>
            <person name="Wohlbrand L."/>
            <person name="Scheve S."/>
            <person name="Hinrichs C."/>
            <person name="Reinhardt R."/>
            <person name="Rabus R."/>
        </authorList>
    </citation>
    <scope>NUCLEOTIDE SEQUENCE</scope>
    <source>
        <strain evidence="1">4be13</strain>
    </source>
</reference>
<protein>
    <submittedName>
        <fullName evidence="1">Uncharacterized protein</fullName>
    </submittedName>
</protein>
<accession>A0A975BS67</accession>
<keyword evidence="2" id="KW-1185">Reference proteome</keyword>
<dbReference type="EMBL" id="CP061800">
    <property type="protein sequence ID" value="QTA90605.1"/>
    <property type="molecule type" value="Genomic_DNA"/>
</dbReference>